<accession>A0A1X0S282</accession>
<sequence>MIGNNNNIGNIQLGDTYNEPESSSMDTKRKANDESEEIAKTKKPYQSEFVGNTEETNSILGKWNKFFENKGSFHPYSPEYHRIIRCGKTVSLRCSLNRKLYDQHINQHEKKRNVHFQRKAIRKVPEAEGENEDIFLFMENIFQAIYNFHTTYKDIHDGETEFNGLFLLPFLNAVAEAVAAELVAAKTDFCYGEVCLEAMSTQLKALNMMIDGRNKYNADRLIRMHGYKNLEILLPETSSYFGCSDQSKSKFDHHKGLFGSLVMIKTIADEYQYASITTFKKVKIIFAHASDTTVYLWSMSFVPDESIYEFWLEGILEIKPSIDDKLEAIPNFVQFYWKTKELLKQTSRIVMELKKEHDATLVKNMFKKSSDLTSLSTIVNPSILRLIEGEDKAGMAELGPVFKSRGE</sequence>
<organism evidence="2 3">
    <name type="scientific">Rhizopus microsporus</name>
    <dbReference type="NCBI Taxonomy" id="58291"/>
    <lineage>
        <taxon>Eukaryota</taxon>
        <taxon>Fungi</taxon>
        <taxon>Fungi incertae sedis</taxon>
        <taxon>Mucoromycota</taxon>
        <taxon>Mucoromycotina</taxon>
        <taxon>Mucoromycetes</taxon>
        <taxon>Mucorales</taxon>
        <taxon>Mucorineae</taxon>
        <taxon>Rhizopodaceae</taxon>
        <taxon>Rhizopus</taxon>
    </lineage>
</organism>
<name>A0A1X0S282_RHIZD</name>
<evidence type="ECO:0000313" key="2">
    <source>
        <dbReference type="EMBL" id="ORE18258.1"/>
    </source>
</evidence>
<feature type="compositionally biased region" description="Polar residues" evidence="1">
    <location>
        <begin position="13"/>
        <end position="25"/>
    </location>
</feature>
<proteinExistence type="predicted"/>
<feature type="compositionally biased region" description="Low complexity" evidence="1">
    <location>
        <begin position="1"/>
        <end position="11"/>
    </location>
</feature>
<dbReference type="EMBL" id="KV921334">
    <property type="protein sequence ID" value="ORE18258.1"/>
    <property type="molecule type" value="Genomic_DNA"/>
</dbReference>
<dbReference type="VEuPathDB" id="FungiDB:BCV72DRAFT_225173"/>
<feature type="region of interest" description="Disordered" evidence="1">
    <location>
        <begin position="1"/>
        <end position="50"/>
    </location>
</feature>
<feature type="compositionally biased region" description="Basic and acidic residues" evidence="1">
    <location>
        <begin position="26"/>
        <end position="40"/>
    </location>
</feature>
<protein>
    <submittedName>
        <fullName evidence="2">Uncharacterized protein</fullName>
    </submittedName>
</protein>
<dbReference type="Proteomes" id="UP000242381">
    <property type="component" value="Unassembled WGS sequence"/>
</dbReference>
<dbReference type="OMA" id="HINQHEK"/>
<evidence type="ECO:0000256" key="1">
    <source>
        <dbReference type="SAM" id="MobiDB-lite"/>
    </source>
</evidence>
<dbReference type="AlphaFoldDB" id="A0A1X0S282"/>
<reference evidence="2 3" key="1">
    <citation type="journal article" date="2016" name="Proc. Natl. Acad. Sci. U.S.A.">
        <title>Lipid metabolic changes in an early divergent fungus govern the establishment of a mutualistic symbiosis with endobacteria.</title>
        <authorList>
            <person name="Lastovetsky O.A."/>
            <person name="Gaspar M.L."/>
            <person name="Mondo S.J."/>
            <person name="LaButti K.M."/>
            <person name="Sandor L."/>
            <person name="Grigoriev I.V."/>
            <person name="Henry S.A."/>
            <person name="Pawlowska T.E."/>
        </authorList>
    </citation>
    <scope>NUCLEOTIDE SEQUENCE [LARGE SCALE GENOMIC DNA]</scope>
    <source>
        <strain evidence="2 3">ATCC 11559</strain>
    </source>
</reference>
<gene>
    <name evidence="2" type="ORF">BCV71DRAFT_285599</name>
</gene>
<evidence type="ECO:0000313" key="3">
    <source>
        <dbReference type="Proteomes" id="UP000242381"/>
    </source>
</evidence>